<dbReference type="GO" id="GO:0005886">
    <property type="term" value="C:plasma membrane"/>
    <property type="evidence" value="ECO:0007669"/>
    <property type="project" value="UniProtKB-SubCell"/>
</dbReference>
<feature type="region of interest" description="Disordered" evidence="9">
    <location>
        <begin position="124"/>
        <end position="189"/>
    </location>
</feature>
<accession>A0AAN8VU21</accession>
<keyword evidence="6" id="KW-1015">Disulfide bond</keyword>
<evidence type="ECO:0000313" key="12">
    <source>
        <dbReference type="EMBL" id="KAK6940134.1"/>
    </source>
</evidence>
<evidence type="ECO:0000256" key="4">
    <source>
        <dbReference type="ARBA" id="ARBA00022622"/>
    </source>
</evidence>
<keyword evidence="5 10" id="KW-0732">Signal</keyword>
<evidence type="ECO:0000256" key="1">
    <source>
        <dbReference type="ARBA" id="ARBA00004609"/>
    </source>
</evidence>
<keyword evidence="13" id="KW-1185">Reference proteome</keyword>
<feature type="domain" description="Bifunctional inhibitor/plant lipid transfer protein/seed storage helical" evidence="11">
    <location>
        <begin position="29"/>
        <end position="117"/>
    </location>
</feature>
<name>A0AAN8VU21_9MAGN</name>
<keyword evidence="4" id="KW-0336">GPI-anchor</keyword>
<keyword evidence="8" id="KW-0449">Lipoprotein</keyword>
<keyword evidence="7" id="KW-0325">Glycoprotein</keyword>
<proteinExistence type="inferred from homology"/>
<dbReference type="AlphaFoldDB" id="A0AAN8VU21"/>
<evidence type="ECO:0000256" key="10">
    <source>
        <dbReference type="SAM" id="SignalP"/>
    </source>
</evidence>
<feature type="chain" id="PRO_5043032047" evidence="10">
    <location>
        <begin position="33"/>
        <end position="210"/>
    </location>
</feature>
<evidence type="ECO:0000256" key="6">
    <source>
        <dbReference type="ARBA" id="ARBA00023157"/>
    </source>
</evidence>
<evidence type="ECO:0000256" key="3">
    <source>
        <dbReference type="ARBA" id="ARBA00022475"/>
    </source>
</evidence>
<comment type="similarity">
    <text evidence="2">Belongs to the plant LTP family.</text>
</comment>
<evidence type="ECO:0000256" key="9">
    <source>
        <dbReference type="SAM" id="MobiDB-lite"/>
    </source>
</evidence>
<dbReference type="InterPro" id="IPR043325">
    <property type="entry name" value="LTSS"/>
</dbReference>
<feature type="compositionally biased region" description="Pro residues" evidence="9">
    <location>
        <begin position="128"/>
        <end position="144"/>
    </location>
</feature>
<evidence type="ECO:0000256" key="2">
    <source>
        <dbReference type="ARBA" id="ARBA00009748"/>
    </source>
</evidence>
<dbReference type="Pfam" id="PF14368">
    <property type="entry name" value="LTP_2"/>
    <property type="match status" value="1"/>
</dbReference>
<evidence type="ECO:0000256" key="5">
    <source>
        <dbReference type="ARBA" id="ARBA00022729"/>
    </source>
</evidence>
<comment type="subcellular location">
    <subcellularLocation>
        <location evidence="1">Cell membrane</location>
        <topology evidence="1">Lipid-anchor</topology>
        <topology evidence="1">GPI-anchor</topology>
    </subcellularLocation>
</comment>
<dbReference type="InterPro" id="IPR036312">
    <property type="entry name" value="Bifun_inhib/LTP/seed_sf"/>
</dbReference>
<reference evidence="12 13" key="1">
    <citation type="submission" date="2023-12" db="EMBL/GenBank/DDBJ databases">
        <title>A high-quality genome assembly for Dillenia turbinata (Dilleniales).</title>
        <authorList>
            <person name="Chanderbali A."/>
        </authorList>
    </citation>
    <scope>NUCLEOTIDE SEQUENCE [LARGE SCALE GENOMIC DNA]</scope>
    <source>
        <strain evidence="12">LSX21</strain>
        <tissue evidence="12">Leaf</tissue>
    </source>
</reference>
<dbReference type="EMBL" id="JBAMMX010000005">
    <property type="protein sequence ID" value="KAK6940134.1"/>
    <property type="molecule type" value="Genomic_DNA"/>
</dbReference>
<sequence length="210" mass="21420">MLNLPRTKMGMHPLLACIFAIWLVVVSRRVDAQEPSVSPSPSSCDSITYDMIDCVDFLIDGTNETTPRPACCSGFQSVLKANCLCQALKSCQELGIAVNLTRAMALPPACGASNAPRISKCGMSLPPGAAPTHPPQPQPLPARPPTGMGPSPYAPVIPVTPGAPAPMWPSGGGGTAPAPAPGTKKSAANSSTSFGIVSGLLAASISYVLA</sequence>
<comment type="caution">
    <text evidence="12">The sequence shown here is derived from an EMBL/GenBank/DDBJ whole genome shotgun (WGS) entry which is preliminary data.</text>
</comment>
<dbReference type="GO" id="GO:0098552">
    <property type="term" value="C:side of membrane"/>
    <property type="evidence" value="ECO:0007669"/>
    <property type="project" value="UniProtKB-KW"/>
</dbReference>
<evidence type="ECO:0000256" key="8">
    <source>
        <dbReference type="ARBA" id="ARBA00023288"/>
    </source>
</evidence>
<keyword evidence="4" id="KW-0472">Membrane</keyword>
<gene>
    <name evidence="12" type="ORF">RJ641_029665</name>
</gene>
<evidence type="ECO:0000256" key="7">
    <source>
        <dbReference type="ARBA" id="ARBA00023180"/>
    </source>
</evidence>
<evidence type="ECO:0000313" key="13">
    <source>
        <dbReference type="Proteomes" id="UP001370490"/>
    </source>
</evidence>
<keyword evidence="3" id="KW-1003">Cell membrane</keyword>
<feature type="signal peptide" evidence="10">
    <location>
        <begin position="1"/>
        <end position="32"/>
    </location>
</feature>
<dbReference type="Gene3D" id="1.10.110.10">
    <property type="entry name" value="Plant lipid-transfer and hydrophobic proteins"/>
    <property type="match status" value="1"/>
</dbReference>
<dbReference type="CDD" id="cd00010">
    <property type="entry name" value="AAI_LTSS"/>
    <property type="match status" value="1"/>
</dbReference>
<dbReference type="InterPro" id="IPR016140">
    <property type="entry name" value="Bifunc_inhib/LTP/seed_store"/>
</dbReference>
<protein>
    <submittedName>
        <fullName evidence="12">Bifunctional inhibitor/plant lipid transfer protein/seed storage helical domain</fullName>
    </submittedName>
</protein>
<dbReference type="PANTHER" id="PTHR33044">
    <property type="entry name" value="BIFUNCTIONAL INHIBITOR/LIPID-TRANSFER PROTEIN/SEED STORAGE 2S ALBUMIN SUPERFAMILY PROTEIN-RELATED"/>
    <property type="match status" value="1"/>
</dbReference>
<dbReference type="SUPFAM" id="SSF47699">
    <property type="entry name" value="Bifunctional inhibitor/lipid-transfer protein/seed storage 2S albumin"/>
    <property type="match status" value="1"/>
</dbReference>
<evidence type="ECO:0000259" key="11">
    <source>
        <dbReference type="Pfam" id="PF14368"/>
    </source>
</evidence>
<organism evidence="12 13">
    <name type="scientific">Dillenia turbinata</name>
    <dbReference type="NCBI Taxonomy" id="194707"/>
    <lineage>
        <taxon>Eukaryota</taxon>
        <taxon>Viridiplantae</taxon>
        <taxon>Streptophyta</taxon>
        <taxon>Embryophyta</taxon>
        <taxon>Tracheophyta</taxon>
        <taxon>Spermatophyta</taxon>
        <taxon>Magnoliopsida</taxon>
        <taxon>eudicotyledons</taxon>
        <taxon>Gunneridae</taxon>
        <taxon>Pentapetalae</taxon>
        <taxon>Dilleniales</taxon>
        <taxon>Dilleniaceae</taxon>
        <taxon>Dillenia</taxon>
    </lineage>
</organism>
<dbReference type="Proteomes" id="UP001370490">
    <property type="component" value="Unassembled WGS sequence"/>
</dbReference>